<dbReference type="SUPFAM" id="SSF53271">
    <property type="entry name" value="PRTase-like"/>
    <property type="match status" value="1"/>
</dbReference>
<dbReference type="InterPro" id="IPR029057">
    <property type="entry name" value="PRTase-like"/>
</dbReference>
<evidence type="ECO:0000313" key="4">
    <source>
        <dbReference type="Proteomes" id="UP000002748"/>
    </source>
</evidence>
<dbReference type="Pfam" id="PF00485">
    <property type="entry name" value="PRK"/>
    <property type="match status" value="1"/>
</dbReference>
<dbReference type="Gene3D" id="3.40.50.2020">
    <property type="match status" value="1"/>
</dbReference>
<dbReference type="Gene3D" id="3.40.50.300">
    <property type="entry name" value="P-loop containing nucleotide triphosphate hydrolases"/>
    <property type="match status" value="1"/>
</dbReference>
<dbReference type="SUPFAM" id="SSF52540">
    <property type="entry name" value="P-loop containing nucleoside triphosphate hydrolases"/>
    <property type="match status" value="1"/>
</dbReference>
<dbReference type="Proteomes" id="UP000002748">
    <property type="component" value="Unassembled WGS sequence"/>
</dbReference>
<dbReference type="PANTHER" id="PTHR10285">
    <property type="entry name" value="URIDINE KINASE"/>
    <property type="match status" value="1"/>
</dbReference>
<dbReference type="GO" id="GO:0016301">
    <property type="term" value="F:kinase activity"/>
    <property type="evidence" value="ECO:0007669"/>
    <property type="project" value="InterPro"/>
</dbReference>
<feature type="domain" description="Phosphoribulokinase/uridine kinase" evidence="1">
    <location>
        <begin position="39"/>
        <end position="221"/>
    </location>
</feature>
<reference evidence="3 4" key="1">
    <citation type="journal article" date="2012" name="Eukaryot. Cell">
        <title>Draft genome sequence of CBS 2479, the standard type strain of Trichosporon asahii.</title>
        <authorList>
            <person name="Yang R.Y."/>
            <person name="Li H.T."/>
            <person name="Zhu H."/>
            <person name="Zhou G.P."/>
            <person name="Wang M."/>
            <person name="Wang L."/>
        </authorList>
    </citation>
    <scope>NUCLEOTIDE SEQUENCE [LARGE SCALE GENOMIC DNA]</scope>
    <source>
        <strain evidence="4">ATCC 90039 / CBS 2479 / JCM 2466 / KCTC 7840 / NCYC 2677 / UAMH 7654</strain>
    </source>
</reference>
<comment type="caution">
    <text evidence="3">The sequence shown here is derived from an EMBL/GenBank/DDBJ whole genome shotgun (WGS) entry which is preliminary data.</text>
</comment>
<evidence type="ECO:0000313" key="3">
    <source>
        <dbReference type="EMBL" id="EJT52130.1"/>
    </source>
</evidence>
<gene>
    <name evidence="3" type="ORF">A1Q1_06668</name>
</gene>
<dbReference type="PRINTS" id="PR00988">
    <property type="entry name" value="URIDINKINASE"/>
</dbReference>
<dbReference type="KEGG" id="tasa:A1Q1_06668"/>
<dbReference type="InterPro" id="IPR006083">
    <property type="entry name" value="PRK/URK"/>
</dbReference>
<dbReference type="VEuPathDB" id="FungiDB:A1Q1_06668"/>
<dbReference type="GO" id="GO:0005524">
    <property type="term" value="F:ATP binding"/>
    <property type="evidence" value="ECO:0007669"/>
    <property type="project" value="InterPro"/>
</dbReference>
<dbReference type="HOGENOM" id="CLU_021278_0_3_1"/>
<dbReference type="InterPro" id="IPR027417">
    <property type="entry name" value="P-loop_NTPase"/>
</dbReference>
<evidence type="ECO:0000259" key="1">
    <source>
        <dbReference type="Pfam" id="PF00485"/>
    </source>
</evidence>
<dbReference type="OrthoDB" id="738517at2759"/>
<name>J4UJX5_TRIAS</name>
<feature type="domain" description="Phosphoribosyltransferase" evidence="2">
    <location>
        <begin position="268"/>
        <end position="464"/>
    </location>
</feature>
<dbReference type="Pfam" id="PF14681">
    <property type="entry name" value="UPRTase"/>
    <property type="match status" value="1"/>
</dbReference>
<dbReference type="GeneID" id="25990180"/>
<dbReference type="InterPro" id="IPR000836">
    <property type="entry name" value="PRTase_dom"/>
</dbReference>
<evidence type="ECO:0000259" key="2">
    <source>
        <dbReference type="Pfam" id="PF14681"/>
    </source>
</evidence>
<organism evidence="3 4">
    <name type="scientific">Trichosporon asahii var. asahii (strain ATCC 90039 / CBS 2479 / JCM 2466 / KCTC 7840 / NBRC 103889/ NCYC 2677 / UAMH 7654)</name>
    <name type="common">Yeast</name>
    <dbReference type="NCBI Taxonomy" id="1186058"/>
    <lineage>
        <taxon>Eukaryota</taxon>
        <taxon>Fungi</taxon>
        <taxon>Dikarya</taxon>
        <taxon>Basidiomycota</taxon>
        <taxon>Agaricomycotina</taxon>
        <taxon>Tremellomycetes</taxon>
        <taxon>Trichosporonales</taxon>
        <taxon>Trichosporonaceae</taxon>
        <taxon>Trichosporon</taxon>
    </lineage>
</organism>
<accession>J4UJX5</accession>
<dbReference type="RefSeq" id="XP_014183192.1">
    <property type="nucleotide sequence ID" value="XM_014327717.1"/>
</dbReference>
<dbReference type="CDD" id="cd06223">
    <property type="entry name" value="PRTases_typeI"/>
    <property type="match status" value="1"/>
</dbReference>
<dbReference type="EMBL" id="ALBS01000034">
    <property type="protein sequence ID" value="EJT52130.1"/>
    <property type="molecule type" value="Genomic_DNA"/>
</dbReference>
<sequence length="539" mass="59662">MSPPDPEVKGVSTGKNVVMASRGRAPWYTPDGKVVPAYVIGIAGGSSSGKTSVAKAIMSALNHIPTVLILSQDAFYKQHTEEEIQQAYNNDFDFGELPDSASVTDHRPPKLYRHGAVRRAYAGEAVSVRSKRDHRVSSWAFLFQKLTSREGIMALQDPKMRDLYDLKNCDSDLMLARRIRRDTAERGRDVVGILDQYLRFVKNSYDNFVQPSSRYADIVSSKIAIELLVSHIHRQLDARTLSFRRDLAKHAHHIVEDFAAEKHIKLLPQTSQLIGIMTILRDERTPRSEFIFYTERLATLIVEHALNFLPHQHKEIRTPTGVQHVGMGNCEESIIGITILRSGGPFSHGLRRVIRDVPLGSMLIQSDPKTGEPLLLSTSLPDSLHSQAEAKTKQVFLLDSQMGTGAAALMAVRVLLDHGVPESNITILAFLVSRHAVATLHRTFPGVRVVTAALDTGLSELKISFQSLSTSSGEGLSEGDFAARLVKSEHIEDISPEDGMGTRRSGERHRGGMAEKEVEKVAWVVTPGMGHIGDRYYLA</sequence>
<dbReference type="AlphaFoldDB" id="J4UJX5"/>
<protein>
    <submittedName>
        <fullName evidence="3">Uncharacterized protein</fullName>
    </submittedName>
</protein>
<proteinExistence type="predicted"/>